<accession>A0AAE1ESP8</accession>
<sequence length="80" mass="9018">MVVVAVFSSHRLPIALAADGSIYLKVGMGFEVAQEHLLSVVKVKKDIQVLAWQRFVLPPTSEWLPKQMDGNQRDQTEKKI</sequence>
<dbReference type="Proteomes" id="UP001286313">
    <property type="component" value="Unassembled WGS sequence"/>
</dbReference>
<name>A0AAE1ESP8_PETCI</name>
<organism evidence="1 2">
    <name type="scientific">Petrolisthes cinctipes</name>
    <name type="common">Flat porcelain crab</name>
    <dbReference type="NCBI Taxonomy" id="88211"/>
    <lineage>
        <taxon>Eukaryota</taxon>
        <taxon>Metazoa</taxon>
        <taxon>Ecdysozoa</taxon>
        <taxon>Arthropoda</taxon>
        <taxon>Crustacea</taxon>
        <taxon>Multicrustacea</taxon>
        <taxon>Malacostraca</taxon>
        <taxon>Eumalacostraca</taxon>
        <taxon>Eucarida</taxon>
        <taxon>Decapoda</taxon>
        <taxon>Pleocyemata</taxon>
        <taxon>Anomura</taxon>
        <taxon>Galatheoidea</taxon>
        <taxon>Porcellanidae</taxon>
        <taxon>Petrolisthes</taxon>
    </lineage>
</organism>
<comment type="caution">
    <text evidence="1">The sequence shown here is derived from an EMBL/GenBank/DDBJ whole genome shotgun (WGS) entry which is preliminary data.</text>
</comment>
<protein>
    <submittedName>
        <fullName evidence="1">Uncharacterized protein</fullName>
    </submittedName>
</protein>
<dbReference type="EMBL" id="JAWQEG010004660">
    <property type="protein sequence ID" value="KAK3860675.1"/>
    <property type="molecule type" value="Genomic_DNA"/>
</dbReference>
<evidence type="ECO:0000313" key="2">
    <source>
        <dbReference type="Proteomes" id="UP001286313"/>
    </source>
</evidence>
<evidence type="ECO:0000313" key="1">
    <source>
        <dbReference type="EMBL" id="KAK3860675.1"/>
    </source>
</evidence>
<proteinExistence type="predicted"/>
<reference evidence="1" key="1">
    <citation type="submission" date="2023-10" db="EMBL/GenBank/DDBJ databases">
        <title>Genome assemblies of two species of porcelain crab, Petrolisthes cinctipes and Petrolisthes manimaculis (Anomura: Porcellanidae).</title>
        <authorList>
            <person name="Angst P."/>
        </authorList>
    </citation>
    <scope>NUCLEOTIDE SEQUENCE</scope>
    <source>
        <strain evidence="1">PB745_01</strain>
        <tissue evidence="1">Gill</tissue>
    </source>
</reference>
<dbReference type="AlphaFoldDB" id="A0AAE1ESP8"/>
<keyword evidence="2" id="KW-1185">Reference proteome</keyword>
<gene>
    <name evidence="1" type="ORF">Pcinc_033288</name>
</gene>